<gene>
    <name evidence="1" type="ORF">NBEOAGPD_4417</name>
</gene>
<dbReference type="Gene3D" id="3.40.50.150">
    <property type="entry name" value="Vaccinia Virus protein VP39"/>
    <property type="match status" value="1"/>
</dbReference>
<dbReference type="AlphaFoldDB" id="A0AA37HUZ7"/>
<comment type="caution">
    <text evidence="1">The sequence shown here is derived from an EMBL/GenBank/DDBJ whole genome shotgun (WGS) entry which is preliminary data.</text>
</comment>
<dbReference type="RefSeq" id="WP_238306465.1">
    <property type="nucleotide sequence ID" value="NZ_BPQM01000129.1"/>
</dbReference>
<keyword evidence="2" id="KW-1185">Reference proteome</keyword>
<evidence type="ECO:0000313" key="2">
    <source>
        <dbReference type="Proteomes" id="UP001055108"/>
    </source>
</evidence>
<protein>
    <recommendedName>
        <fullName evidence="3">Methyltransferase type 12</fullName>
    </recommendedName>
</protein>
<accession>A0AA37HUZ7</accession>
<name>A0AA37HUZ7_9HYPH</name>
<dbReference type="CDD" id="cd02440">
    <property type="entry name" value="AdoMet_MTases"/>
    <property type="match status" value="1"/>
</dbReference>
<reference evidence="1" key="2">
    <citation type="submission" date="2021-08" db="EMBL/GenBank/DDBJ databases">
        <authorList>
            <person name="Tani A."/>
            <person name="Ola A."/>
            <person name="Ogura Y."/>
            <person name="Katsura K."/>
            <person name="Hayashi T."/>
        </authorList>
    </citation>
    <scope>NUCLEOTIDE SEQUENCE</scope>
    <source>
        <strain evidence="1">NBRC 103626</strain>
    </source>
</reference>
<proteinExistence type="predicted"/>
<evidence type="ECO:0000313" key="1">
    <source>
        <dbReference type="EMBL" id="GJD81172.1"/>
    </source>
</evidence>
<dbReference type="SUPFAM" id="SSF53335">
    <property type="entry name" value="S-adenosyl-L-methionine-dependent methyltransferases"/>
    <property type="match status" value="1"/>
</dbReference>
<dbReference type="InterPro" id="IPR029063">
    <property type="entry name" value="SAM-dependent_MTases_sf"/>
</dbReference>
<dbReference type="EMBL" id="BPQM01000129">
    <property type="protein sequence ID" value="GJD81172.1"/>
    <property type="molecule type" value="Genomic_DNA"/>
</dbReference>
<reference evidence="1" key="1">
    <citation type="journal article" date="2016" name="Front. Microbiol.">
        <title>Genome Sequence of the Piezophilic, Mesophilic Sulfate-Reducing Bacterium Desulfovibrio indicus J2T.</title>
        <authorList>
            <person name="Cao J."/>
            <person name="Maignien L."/>
            <person name="Shao Z."/>
            <person name="Alain K."/>
            <person name="Jebbar M."/>
        </authorList>
    </citation>
    <scope>NUCLEOTIDE SEQUENCE</scope>
    <source>
        <strain evidence="1">NBRC 103626</strain>
    </source>
</reference>
<dbReference type="Proteomes" id="UP001055108">
    <property type="component" value="Unassembled WGS sequence"/>
</dbReference>
<sequence length="317" mass="33604">MVRVATHLDAIAAELAASDGAEAHARLADRTIETLRDIRDAAGPGDWAAAAVPAVRSHPIGALMQDCPLTRHAFARPRGYPGDAGLLDLIYHHPDAGDAVAAAGAAGRAAYAVTAGTAPCAAVRERRRILAAAIDRAAAERPGAAVLAVACGHLREAEISAALRAGRVGRLLATDQDRVSLALVAEQAHKLSPAIATRRLSVRDFIAAKATTEAEIGRFDLVYAAGLYDYLDERIAARLTRKLFGLLRPGGRLLIGNFLTGLREEAYMDAVMDWQLLYRTEAQIRAFAAEISEVDLAGIHYAADSGACVGYLELERA</sequence>
<evidence type="ECO:0008006" key="3">
    <source>
        <dbReference type="Google" id="ProtNLM"/>
    </source>
</evidence>
<organism evidence="1 2">
    <name type="scientific">Methylobacterium gregans</name>
    <dbReference type="NCBI Taxonomy" id="374424"/>
    <lineage>
        <taxon>Bacteria</taxon>
        <taxon>Pseudomonadati</taxon>
        <taxon>Pseudomonadota</taxon>
        <taxon>Alphaproteobacteria</taxon>
        <taxon>Hyphomicrobiales</taxon>
        <taxon>Methylobacteriaceae</taxon>
        <taxon>Methylobacterium</taxon>
    </lineage>
</organism>